<proteinExistence type="predicted"/>
<keyword evidence="3" id="KW-1185">Reference proteome</keyword>
<dbReference type="AlphaFoldDB" id="A0A3P7J7P3"/>
<reference evidence="2 3" key="1">
    <citation type="submission" date="2018-11" db="EMBL/GenBank/DDBJ databases">
        <authorList>
            <consortium name="Pathogen Informatics"/>
        </authorList>
    </citation>
    <scope>NUCLEOTIDE SEQUENCE [LARGE SCALE GENOMIC DNA]</scope>
</reference>
<feature type="chain" id="PRO_5018266139" evidence="1">
    <location>
        <begin position="20"/>
        <end position="72"/>
    </location>
</feature>
<evidence type="ECO:0000313" key="3">
    <source>
        <dbReference type="Proteomes" id="UP000270094"/>
    </source>
</evidence>
<keyword evidence="1" id="KW-0732">Signal</keyword>
<dbReference type="EMBL" id="UYYB01113009">
    <property type="protein sequence ID" value="VDM81460.1"/>
    <property type="molecule type" value="Genomic_DNA"/>
</dbReference>
<evidence type="ECO:0000256" key="1">
    <source>
        <dbReference type="SAM" id="SignalP"/>
    </source>
</evidence>
<dbReference type="Proteomes" id="UP000270094">
    <property type="component" value="Unassembled WGS sequence"/>
</dbReference>
<protein>
    <submittedName>
        <fullName evidence="2">Uncharacterized protein</fullName>
    </submittedName>
</protein>
<sequence>MNFYKTCFLLVLIVVYVNAVAMEEFAPEEESASSPRVKRQWGWGGMGWGGMGGWGWRRPWGGYYGGWGRGWW</sequence>
<accession>A0A3P7J7P3</accession>
<name>A0A3P7J7P3_STRVU</name>
<gene>
    <name evidence="2" type="ORF">SVUK_LOCUS16458</name>
</gene>
<organism evidence="2 3">
    <name type="scientific">Strongylus vulgaris</name>
    <name type="common">Blood worm</name>
    <dbReference type="NCBI Taxonomy" id="40348"/>
    <lineage>
        <taxon>Eukaryota</taxon>
        <taxon>Metazoa</taxon>
        <taxon>Ecdysozoa</taxon>
        <taxon>Nematoda</taxon>
        <taxon>Chromadorea</taxon>
        <taxon>Rhabditida</taxon>
        <taxon>Rhabditina</taxon>
        <taxon>Rhabditomorpha</taxon>
        <taxon>Strongyloidea</taxon>
        <taxon>Strongylidae</taxon>
        <taxon>Strongylus</taxon>
    </lineage>
</organism>
<feature type="signal peptide" evidence="1">
    <location>
        <begin position="1"/>
        <end position="19"/>
    </location>
</feature>
<evidence type="ECO:0000313" key="2">
    <source>
        <dbReference type="EMBL" id="VDM81460.1"/>
    </source>
</evidence>